<organism evidence="5 6">
    <name type="scientific">Melanomma pulvis-pyrius CBS 109.77</name>
    <dbReference type="NCBI Taxonomy" id="1314802"/>
    <lineage>
        <taxon>Eukaryota</taxon>
        <taxon>Fungi</taxon>
        <taxon>Dikarya</taxon>
        <taxon>Ascomycota</taxon>
        <taxon>Pezizomycotina</taxon>
        <taxon>Dothideomycetes</taxon>
        <taxon>Pleosporomycetidae</taxon>
        <taxon>Pleosporales</taxon>
        <taxon>Melanommataceae</taxon>
        <taxon>Melanomma</taxon>
    </lineage>
</organism>
<dbReference type="SUPFAM" id="SSF52540">
    <property type="entry name" value="P-loop containing nucleoside triphosphate hydrolases"/>
    <property type="match status" value="2"/>
</dbReference>
<dbReference type="Gene3D" id="3.40.50.300">
    <property type="entry name" value="P-loop containing nucleotide triphosphate hydrolases"/>
    <property type="match status" value="2"/>
</dbReference>
<dbReference type="Gene3D" id="1.10.8.60">
    <property type="match status" value="2"/>
</dbReference>
<dbReference type="PANTHER" id="PTHR23077">
    <property type="entry name" value="AAA-FAMILY ATPASE"/>
    <property type="match status" value="1"/>
</dbReference>
<dbReference type="GO" id="GO:0016887">
    <property type="term" value="F:ATP hydrolysis activity"/>
    <property type="evidence" value="ECO:0007669"/>
    <property type="project" value="InterPro"/>
</dbReference>
<dbReference type="InterPro" id="IPR027417">
    <property type="entry name" value="P-loop_NTPase"/>
</dbReference>
<name>A0A6A6XU62_9PLEO</name>
<feature type="domain" description="AAA+ ATPase" evidence="4">
    <location>
        <begin position="243"/>
        <end position="367"/>
    </location>
</feature>
<reference evidence="5" key="1">
    <citation type="journal article" date="2020" name="Stud. Mycol.">
        <title>101 Dothideomycetes genomes: a test case for predicting lifestyles and emergence of pathogens.</title>
        <authorList>
            <person name="Haridas S."/>
            <person name="Albert R."/>
            <person name="Binder M."/>
            <person name="Bloem J."/>
            <person name="Labutti K."/>
            <person name="Salamov A."/>
            <person name="Andreopoulos B."/>
            <person name="Baker S."/>
            <person name="Barry K."/>
            <person name="Bills G."/>
            <person name="Bluhm B."/>
            <person name="Cannon C."/>
            <person name="Castanera R."/>
            <person name="Culley D."/>
            <person name="Daum C."/>
            <person name="Ezra D."/>
            <person name="Gonzalez J."/>
            <person name="Henrissat B."/>
            <person name="Kuo A."/>
            <person name="Liang C."/>
            <person name="Lipzen A."/>
            <person name="Lutzoni F."/>
            <person name="Magnuson J."/>
            <person name="Mondo S."/>
            <person name="Nolan M."/>
            <person name="Ohm R."/>
            <person name="Pangilinan J."/>
            <person name="Park H.-J."/>
            <person name="Ramirez L."/>
            <person name="Alfaro M."/>
            <person name="Sun H."/>
            <person name="Tritt A."/>
            <person name="Yoshinaga Y."/>
            <person name="Zwiers L.-H."/>
            <person name="Turgeon B."/>
            <person name="Goodwin S."/>
            <person name="Spatafora J."/>
            <person name="Crous P."/>
            <person name="Grigoriev I."/>
        </authorList>
    </citation>
    <scope>NUCLEOTIDE SEQUENCE</scope>
    <source>
        <strain evidence="5">CBS 109.77</strain>
    </source>
</reference>
<feature type="region of interest" description="Disordered" evidence="3">
    <location>
        <begin position="720"/>
        <end position="742"/>
    </location>
</feature>
<evidence type="ECO:0000313" key="5">
    <source>
        <dbReference type="EMBL" id="KAF2799990.1"/>
    </source>
</evidence>
<feature type="domain" description="AAA+ ATPase" evidence="4">
    <location>
        <begin position="508"/>
        <end position="643"/>
    </location>
</feature>
<dbReference type="InterPro" id="IPR003593">
    <property type="entry name" value="AAA+_ATPase"/>
</dbReference>
<protein>
    <submittedName>
        <fullName evidence="5">AAA-domain-containing protein</fullName>
    </submittedName>
</protein>
<dbReference type="FunFam" id="3.40.50.300:FF:002219">
    <property type="entry name" value="Transitional endoplasmic reticulum ATPase"/>
    <property type="match status" value="1"/>
</dbReference>
<dbReference type="SMART" id="SM00382">
    <property type="entry name" value="AAA"/>
    <property type="match status" value="2"/>
</dbReference>
<evidence type="ECO:0000259" key="4">
    <source>
        <dbReference type="SMART" id="SM00382"/>
    </source>
</evidence>
<proteinExistence type="predicted"/>
<dbReference type="InterPro" id="IPR003959">
    <property type="entry name" value="ATPase_AAA_core"/>
</dbReference>
<evidence type="ECO:0000256" key="3">
    <source>
        <dbReference type="SAM" id="MobiDB-lite"/>
    </source>
</evidence>
<dbReference type="FunFam" id="1.10.8.60:FF:000178">
    <property type="entry name" value="CDC48/VCP homolog, AAA superfamily"/>
    <property type="match status" value="1"/>
</dbReference>
<evidence type="ECO:0000256" key="2">
    <source>
        <dbReference type="ARBA" id="ARBA00022840"/>
    </source>
</evidence>
<keyword evidence="2" id="KW-0067">ATP-binding</keyword>
<feature type="compositionally biased region" description="Basic and acidic residues" evidence="3">
    <location>
        <begin position="720"/>
        <end position="734"/>
    </location>
</feature>
<dbReference type="OrthoDB" id="27435at2759"/>
<dbReference type="AlphaFoldDB" id="A0A6A6XU62"/>
<dbReference type="InterPro" id="IPR041569">
    <property type="entry name" value="AAA_lid_3"/>
</dbReference>
<dbReference type="GO" id="GO:0005737">
    <property type="term" value="C:cytoplasm"/>
    <property type="evidence" value="ECO:0007669"/>
    <property type="project" value="TreeGrafter"/>
</dbReference>
<dbReference type="PROSITE" id="PS00674">
    <property type="entry name" value="AAA"/>
    <property type="match status" value="1"/>
</dbReference>
<dbReference type="PANTHER" id="PTHR23077:SF27">
    <property type="entry name" value="ATPASE FAMILY GENE 2 PROTEIN HOMOLOG A"/>
    <property type="match status" value="1"/>
</dbReference>
<dbReference type="InterPro" id="IPR050168">
    <property type="entry name" value="AAA_ATPase_domain"/>
</dbReference>
<keyword evidence="1" id="KW-0547">Nucleotide-binding</keyword>
<dbReference type="Pfam" id="PF17862">
    <property type="entry name" value="AAA_lid_3"/>
    <property type="match status" value="1"/>
</dbReference>
<dbReference type="InterPro" id="IPR003960">
    <property type="entry name" value="ATPase_AAA_CS"/>
</dbReference>
<sequence>MATATAYSLRPLERNTPHTALEGGFRVHLAPKELKSLGVLNGEPIRLSTSAGPKGFAVAWNATPTNAGNKPIAKVTDLLRETYGLSLEERVFIAKASDSWRPIESIRISLVLPSDGSRYESTEELLHWARYALVDLDLILPGCTFDIQQKGPTHRHKTGKTRLNVENIEPSLDLDGPLYFDPLKTQITVNELSVEKPPPQRDESLQLNGSCIGGLSNHIKTINDSLAFVTNIGSTLPDQHLLGPTTFLIHGPEGTGKTLLLDRLSECAWREVFRLDPDWLTSNPKAQAKAMSETFEKARRSQPSLILMDDLDKFLGKAENLLSRLRSEMKKLEGSRVVVSAAARSVYDIDASLRTTSAFKLELEVFPPNLKQREDMLRQILGTNRITPDVDFTSLAERSHGFVGRDIYKLCGLARNRRVQQVYQSLEAQSKASLAEHLETLDFVTQDDFEAVIDGVQPTVLGDSILEVPKVRWSDIAGLDHVRQLLEAITIRPFKYPDLDTKFGGPQSRKGVLLYGPPGCAKTLIAQAVATESNQNFLAVKGSELIKMYVGESERAIRDVFRRARAAKPCIIFFDEIDSIGKSREKSQDSGLNVVTTLLNEMDGIETLKEVFIIGATNRPDILDSALIRTGRFDAHIHIGLPNEDARRQILQIHTRKRPLADDVDLNTVASRTEGSSGADIKGLCSVAVEMAISDYEKSPDCQARIRMCHFERALDQHVPHTDKDEAARYENWRPGKSLSQD</sequence>
<accession>A0A6A6XU62</accession>
<keyword evidence="6" id="KW-1185">Reference proteome</keyword>
<evidence type="ECO:0000313" key="6">
    <source>
        <dbReference type="Proteomes" id="UP000799757"/>
    </source>
</evidence>
<gene>
    <name evidence="5" type="ORF">K505DRAFT_370621</name>
</gene>
<dbReference type="GO" id="GO:0005524">
    <property type="term" value="F:ATP binding"/>
    <property type="evidence" value="ECO:0007669"/>
    <property type="project" value="UniProtKB-KW"/>
</dbReference>
<dbReference type="EMBL" id="MU001755">
    <property type="protein sequence ID" value="KAF2799990.1"/>
    <property type="molecule type" value="Genomic_DNA"/>
</dbReference>
<dbReference type="Proteomes" id="UP000799757">
    <property type="component" value="Unassembled WGS sequence"/>
</dbReference>
<dbReference type="Pfam" id="PF00004">
    <property type="entry name" value="AAA"/>
    <property type="match status" value="2"/>
</dbReference>
<evidence type="ECO:0000256" key="1">
    <source>
        <dbReference type="ARBA" id="ARBA00022741"/>
    </source>
</evidence>